<dbReference type="Proteomes" id="UP001152759">
    <property type="component" value="Chromosome 10"/>
</dbReference>
<keyword evidence="4" id="KW-1185">Reference proteome</keyword>
<feature type="region of interest" description="Disordered" evidence="2">
    <location>
        <begin position="312"/>
        <end position="397"/>
    </location>
</feature>
<protein>
    <submittedName>
        <fullName evidence="3">Uncharacterized protein</fullName>
    </submittedName>
</protein>
<dbReference type="KEGG" id="btab:109042297"/>
<feature type="compositionally biased region" description="Basic and acidic residues" evidence="2">
    <location>
        <begin position="384"/>
        <end position="397"/>
    </location>
</feature>
<feature type="coiled-coil region" evidence="1">
    <location>
        <begin position="38"/>
        <end position="103"/>
    </location>
</feature>
<feature type="compositionally biased region" description="Basic residues" evidence="2">
    <location>
        <begin position="360"/>
        <end position="369"/>
    </location>
</feature>
<feature type="compositionally biased region" description="Polar residues" evidence="2">
    <location>
        <begin position="443"/>
        <end position="460"/>
    </location>
</feature>
<feature type="compositionally biased region" description="Basic and acidic residues" evidence="2">
    <location>
        <begin position="256"/>
        <end position="270"/>
    </location>
</feature>
<accession>A0A9P0F085</accession>
<reference evidence="3" key="1">
    <citation type="submission" date="2021-12" db="EMBL/GenBank/DDBJ databases">
        <authorList>
            <person name="King R."/>
        </authorList>
    </citation>
    <scope>NUCLEOTIDE SEQUENCE</scope>
</reference>
<dbReference type="EMBL" id="OU963871">
    <property type="protein sequence ID" value="CAH0383316.1"/>
    <property type="molecule type" value="Genomic_DNA"/>
</dbReference>
<organism evidence="3 4">
    <name type="scientific">Bemisia tabaci</name>
    <name type="common">Sweetpotato whitefly</name>
    <name type="synonym">Aleurodes tabaci</name>
    <dbReference type="NCBI Taxonomy" id="7038"/>
    <lineage>
        <taxon>Eukaryota</taxon>
        <taxon>Metazoa</taxon>
        <taxon>Ecdysozoa</taxon>
        <taxon>Arthropoda</taxon>
        <taxon>Hexapoda</taxon>
        <taxon>Insecta</taxon>
        <taxon>Pterygota</taxon>
        <taxon>Neoptera</taxon>
        <taxon>Paraneoptera</taxon>
        <taxon>Hemiptera</taxon>
        <taxon>Sternorrhyncha</taxon>
        <taxon>Aleyrodoidea</taxon>
        <taxon>Aleyrodidae</taxon>
        <taxon>Aleyrodinae</taxon>
        <taxon>Bemisia</taxon>
    </lineage>
</organism>
<gene>
    <name evidence="3" type="ORF">BEMITA_LOCUS2776</name>
</gene>
<feature type="compositionally biased region" description="Acidic residues" evidence="2">
    <location>
        <begin position="466"/>
        <end position="481"/>
    </location>
</feature>
<keyword evidence="1" id="KW-0175">Coiled coil</keyword>
<dbReference type="AlphaFoldDB" id="A0A9P0F085"/>
<evidence type="ECO:0000256" key="2">
    <source>
        <dbReference type="SAM" id="MobiDB-lite"/>
    </source>
</evidence>
<feature type="compositionally biased region" description="Polar residues" evidence="2">
    <location>
        <begin position="317"/>
        <end position="340"/>
    </location>
</feature>
<name>A0A9P0F085_BEMTA</name>
<feature type="region of interest" description="Disordered" evidence="2">
    <location>
        <begin position="250"/>
        <end position="273"/>
    </location>
</feature>
<sequence length="488" mass="54584">MSPRQLLKNQKSKTMKRLKNCPGKQSNLAKPCRTNKSVAALKKEISCLKRNYSVLKLQLQEQKLEYATLNRKYVLLETEVEQLQISNATLKEENRQYEKLVSNTEPEIRACMTRMVETSQTLAGLQMAFNRHRSRQQLSKISGSMSKNSPTMGKNSVKHSKNVLNVAPRRKQAVRPMVQGLQIFTNLTIPLQRISLPNQATRRIPVPVVEAPQESEAVNIAAEPERPNPLSFEKHRRNLHFVKNIKSKPKHFVKGSKKDDCRHPKGDFKHSGSICMVPQLNFDDSSDSEPEPKVKRFMKPIVLIRDFKAPSVKSGKCNATDSTQAAKTSPNSFQSGQVDSNSHDPLEGTSKMYLSNSHIGPKRRIHPAFRRNSPISDSDSDSESPVKKSELPTPPRRELCSLKVNLKSATENDEISSQHYDNICTTLPTVTVNLSNNSAPISNVAKTNSGESFVSETQESGLAEQDASDDGNEDQIPDDVEMTQSLDS</sequence>
<evidence type="ECO:0000256" key="1">
    <source>
        <dbReference type="SAM" id="Coils"/>
    </source>
</evidence>
<proteinExistence type="predicted"/>
<evidence type="ECO:0000313" key="3">
    <source>
        <dbReference type="EMBL" id="CAH0383316.1"/>
    </source>
</evidence>
<feature type="region of interest" description="Disordered" evidence="2">
    <location>
        <begin position="443"/>
        <end position="488"/>
    </location>
</feature>
<evidence type="ECO:0000313" key="4">
    <source>
        <dbReference type="Proteomes" id="UP001152759"/>
    </source>
</evidence>
<feature type="compositionally biased region" description="Basic residues" evidence="2">
    <location>
        <begin position="10"/>
        <end position="19"/>
    </location>
</feature>
<feature type="region of interest" description="Disordered" evidence="2">
    <location>
        <begin position="1"/>
        <end position="29"/>
    </location>
</feature>